<organism evidence="3 4">
    <name type="scientific">Alkalicoccobacillus murimartini</name>
    <dbReference type="NCBI Taxonomy" id="171685"/>
    <lineage>
        <taxon>Bacteria</taxon>
        <taxon>Bacillati</taxon>
        <taxon>Bacillota</taxon>
        <taxon>Bacilli</taxon>
        <taxon>Bacillales</taxon>
        <taxon>Bacillaceae</taxon>
        <taxon>Alkalicoccobacillus</taxon>
    </lineage>
</organism>
<feature type="transmembrane region" description="Helical" evidence="2">
    <location>
        <begin position="215"/>
        <end position="240"/>
    </location>
</feature>
<evidence type="ECO:0000256" key="2">
    <source>
        <dbReference type="SAM" id="Phobius"/>
    </source>
</evidence>
<accession>A0ABT9YJ13</accession>
<keyword evidence="4" id="KW-1185">Reference proteome</keyword>
<keyword evidence="2" id="KW-0812">Transmembrane</keyword>
<keyword evidence="2" id="KW-1133">Transmembrane helix</keyword>
<reference evidence="3 4" key="1">
    <citation type="submission" date="2023-07" db="EMBL/GenBank/DDBJ databases">
        <title>Genomic Encyclopedia of Type Strains, Phase IV (KMG-IV): sequencing the most valuable type-strain genomes for metagenomic binning, comparative biology and taxonomic classification.</title>
        <authorList>
            <person name="Goeker M."/>
        </authorList>
    </citation>
    <scope>NUCLEOTIDE SEQUENCE [LARGE SCALE GENOMIC DNA]</scope>
    <source>
        <strain evidence="3 4">DSM 19154</strain>
    </source>
</reference>
<dbReference type="Pfam" id="PF05552">
    <property type="entry name" value="MS_channel_1st_1"/>
    <property type="match status" value="3"/>
</dbReference>
<feature type="region of interest" description="Disordered" evidence="1">
    <location>
        <begin position="403"/>
        <end position="428"/>
    </location>
</feature>
<comment type="caution">
    <text evidence="3">The sequence shown here is derived from an EMBL/GenBank/DDBJ whole genome shotgun (WGS) entry which is preliminary data.</text>
</comment>
<gene>
    <name evidence="3" type="ORF">J2S05_002645</name>
</gene>
<dbReference type="PANTHER" id="PTHR30221:SF1">
    <property type="entry name" value="SMALL-CONDUCTANCE MECHANOSENSITIVE CHANNEL"/>
    <property type="match status" value="1"/>
</dbReference>
<dbReference type="EMBL" id="JAUSUA010000003">
    <property type="protein sequence ID" value="MDQ0207844.1"/>
    <property type="molecule type" value="Genomic_DNA"/>
</dbReference>
<feature type="transmembrane region" description="Helical" evidence="2">
    <location>
        <begin position="112"/>
        <end position="135"/>
    </location>
</feature>
<evidence type="ECO:0000313" key="3">
    <source>
        <dbReference type="EMBL" id="MDQ0207844.1"/>
    </source>
</evidence>
<feature type="transmembrane region" description="Helical" evidence="2">
    <location>
        <begin position="75"/>
        <end position="92"/>
    </location>
</feature>
<feature type="transmembrane region" description="Helical" evidence="2">
    <location>
        <begin position="22"/>
        <end position="43"/>
    </location>
</feature>
<name>A0ABT9YJ13_9BACI</name>
<dbReference type="PANTHER" id="PTHR30221">
    <property type="entry name" value="SMALL-CONDUCTANCE MECHANOSENSITIVE CHANNEL"/>
    <property type="match status" value="1"/>
</dbReference>
<dbReference type="InterPro" id="IPR008910">
    <property type="entry name" value="MSC_TM_helix"/>
</dbReference>
<evidence type="ECO:0000313" key="4">
    <source>
        <dbReference type="Proteomes" id="UP001225034"/>
    </source>
</evidence>
<dbReference type="InterPro" id="IPR045275">
    <property type="entry name" value="MscS_archaea/bacteria_type"/>
</dbReference>
<feature type="transmembrane region" description="Helical" evidence="2">
    <location>
        <begin position="300"/>
        <end position="324"/>
    </location>
</feature>
<evidence type="ECO:0000256" key="1">
    <source>
        <dbReference type="SAM" id="MobiDB-lite"/>
    </source>
</evidence>
<feature type="transmembrane region" description="Helical" evidence="2">
    <location>
        <begin position="175"/>
        <end position="195"/>
    </location>
</feature>
<feature type="compositionally biased region" description="Polar residues" evidence="1">
    <location>
        <begin position="408"/>
        <end position="428"/>
    </location>
</feature>
<sequence>MNDVANSIRNAFDQVVSSIPNLVYALLLLLLAWGVATIVRGILEKGLKKVGFQRLLSKGRVVPTEEKGIEALKSLASIAYYLVFILFIPSILDALNMNSVSQPISSMMQKLLAFLPNLFAAAIILTIGIIIARFIRNLVFNLLNSLRVDRFFDKIYVAEKEQPPKETLSTILSNIVFFVILVPIITIALEALNIQMISQPIVSVLDSVLGMIPNLFVAIVLIIVGYYLARFVSGLLIGLLNRTGINSIYRYLGFQSADTARFNLSEILGQIVKVIIIVFFTVEALNVLQLNVLNQIGNAAILYLPMLVSALLILGLGLVAGNLLQQVITRYTGSSFSANIVKHIVILFAVFMTLDQLGFASSIVNIAFLLILGSLAVAFAIAFGIGGRDFAKRQLAKFEAKIEKQDQTNKSIKPNDTNDTNGPTKPFE</sequence>
<feature type="transmembrane region" description="Helical" evidence="2">
    <location>
        <begin position="336"/>
        <end position="354"/>
    </location>
</feature>
<keyword evidence="2" id="KW-0472">Membrane</keyword>
<dbReference type="Gene3D" id="1.10.287.1260">
    <property type="match status" value="2"/>
</dbReference>
<dbReference type="NCBIfam" id="NF033912">
    <property type="entry name" value="msc"/>
    <property type="match status" value="1"/>
</dbReference>
<dbReference type="Proteomes" id="UP001225034">
    <property type="component" value="Unassembled WGS sequence"/>
</dbReference>
<proteinExistence type="predicted"/>
<feature type="transmembrane region" description="Helical" evidence="2">
    <location>
        <begin position="271"/>
        <end position="288"/>
    </location>
</feature>
<feature type="transmembrane region" description="Helical" evidence="2">
    <location>
        <begin position="366"/>
        <end position="387"/>
    </location>
</feature>
<dbReference type="RefSeq" id="WP_306983440.1">
    <property type="nucleotide sequence ID" value="NZ_JAUSUA010000003.1"/>
</dbReference>
<protein>
    <submittedName>
        <fullName evidence="3">Small-conductance mechanosensitive channel</fullName>
    </submittedName>
</protein>